<evidence type="ECO:0000313" key="2">
    <source>
        <dbReference type="EMBL" id="ELU00893.1"/>
    </source>
</evidence>
<feature type="transmembrane region" description="Helical" evidence="1">
    <location>
        <begin position="127"/>
        <end position="147"/>
    </location>
</feature>
<dbReference type="FunCoup" id="R7UAR0">
    <property type="interactions" value="255"/>
</dbReference>
<dbReference type="GO" id="GO:0030496">
    <property type="term" value="C:midbody"/>
    <property type="evidence" value="ECO:0007669"/>
    <property type="project" value="TreeGrafter"/>
</dbReference>
<dbReference type="Gene3D" id="3.30.720.220">
    <property type="match status" value="1"/>
</dbReference>
<proteinExistence type="predicted"/>
<dbReference type="GO" id="GO:0005737">
    <property type="term" value="C:cytoplasm"/>
    <property type="evidence" value="ECO:0007669"/>
    <property type="project" value="TreeGrafter"/>
</dbReference>
<organism evidence="2">
    <name type="scientific">Capitella teleta</name>
    <name type="common">Polychaete worm</name>
    <dbReference type="NCBI Taxonomy" id="283909"/>
    <lineage>
        <taxon>Eukaryota</taxon>
        <taxon>Metazoa</taxon>
        <taxon>Spiralia</taxon>
        <taxon>Lophotrochozoa</taxon>
        <taxon>Annelida</taxon>
        <taxon>Polychaeta</taxon>
        <taxon>Sedentaria</taxon>
        <taxon>Scolecida</taxon>
        <taxon>Capitellidae</taxon>
        <taxon>Capitella</taxon>
    </lineage>
</organism>
<dbReference type="GO" id="GO:0000281">
    <property type="term" value="P:mitotic cytokinesis"/>
    <property type="evidence" value="ECO:0007669"/>
    <property type="project" value="TreeGrafter"/>
</dbReference>
<accession>R7UAR0</accession>
<dbReference type="InParanoid" id="R7UAR0"/>
<dbReference type="AlphaFoldDB" id="R7UAR0"/>
<protein>
    <recommendedName>
        <fullName evidence="3">Jumping translocation breakpoint protein</fullName>
    </recommendedName>
</protein>
<dbReference type="InterPro" id="IPR008657">
    <property type="entry name" value="JTB"/>
</dbReference>
<reference evidence="2" key="1">
    <citation type="journal article" date="2013" name="Nature">
        <title>Insights into bilaterian evolution from three spiralian genomes.</title>
        <authorList>
            <person name="Simakov O."/>
            <person name="Marletaz F."/>
            <person name="Cho S.J."/>
            <person name="Edsinger-Gonzales E."/>
            <person name="Havlak P."/>
            <person name="Hellsten U."/>
            <person name="Kuo D.H."/>
            <person name="Larsson T."/>
            <person name="Lv J."/>
            <person name="Arendt D."/>
            <person name="Savage R."/>
            <person name="Osoegawa K."/>
            <person name="de Jong P."/>
            <person name="Grimwood J."/>
            <person name="Chapman J.A."/>
            <person name="Shapiro H."/>
            <person name="Aerts A."/>
            <person name="Otillar R.P."/>
            <person name="Terry A.Y."/>
            <person name="Boore J.L."/>
            <person name="Grigoriev I.V."/>
            <person name="Lindberg D.R."/>
            <person name="Seaver E.C."/>
            <person name="Weisblat D.A."/>
            <person name="Putnam N.H."/>
            <person name="Rokhsar D.S."/>
        </authorList>
    </citation>
    <scope>NUCLEOTIDE SEQUENCE</scope>
    <source>
        <strain evidence="2">I ESC-2004</strain>
    </source>
</reference>
<dbReference type="Pfam" id="PF05439">
    <property type="entry name" value="JTB"/>
    <property type="match status" value="1"/>
</dbReference>
<dbReference type="GO" id="GO:0005813">
    <property type="term" value="C:centrosome"/>
    <property type="evidence" value="ECO:0007669"/>
    <property type="project" value="TreeGrafter"/>
</dbReference>
<name>R7UAR0_CAPTE</name>
<feature type="transmembrane region" description="Helical" evidence="1">
    <location>
        <begin position="21"/>
        <end position="40"/>
    </location>
</feature>
<sequence>MNRDGLCFLLLRIMIEFCTKKRMILAVAFMLGVSVIVLLIENNLPLALKDITEAFGKENTTNKQCWQETDHEIIGECAPCNSFDLKALEICKETGYKELIKCSYSNGTNKEVNRSCPKHSWVEQRSFYMFEALAFVVGCAAYSVVGIRQKRLEKMLLEKVHKQIAAGV</sequence>
<dbReference type="GO" id="GO:0016020">
    <property type="term" value="C:membrane"/>
    <property type="evidence" value="ECO:0007669"/>
    <property type="project" value="InterPro"/>
</dbReference>
<keyword evidence="1" id="KW-1133">Transmembrane helix</keyword>
<keyword evidence="1" id="KW-0472">Membrane</keyword>
<evidence type="ECO:0008006" key="3">
    <source>
        <dbReference type="Google" id="ProtNLM"/>
    </source>
</evidence>
<dbReference type="PANTHER" id="PTHR13041:SF3">
    <property type="entry name" value="PROTEIN JTB"/>
    <property type="match status" value="1"/>
</dbReference>
<dbReference type="OrthoDB" id="5971907at2759"/>
<gene>
    <name evidence="2" type="ORF">CAPTEDRAFT_170416</name>
</gene>
<dbReference type="GO" id="GO:0005819">
    <property type="term" value="C:spindle"/>
    <property type="evidence" value="ECO:0007669"/>
    <property type="project" value="TreeGrafter"/>
</dbReference>
<dbReference type="PANTHER" id="PTHR13041">
    <property type="entry name" value="JTB PROTEIN-RELATED"/>
    <property type="match status" value="1"/>
</dbReference>
<dbReference type="EMBL" id="KB305619">
    <property type="protein sequence ID" value="ELU00893.1"/>
    <property type="molecule type" value="Genomic_DNA"/>
</dbReference>
<evidence type="ECO:0000256" key="1">
    <source>
        <dbReference type="SAM" id="Phobius"/>
    </source>
</evidence>
<keyword evidence="1" id="KW-0812">Transmembrane</keyword>